<reference evidence="2" key="1">
    <citation type="submission" date="2020-06" db="EMBL/GenBank/DDBJ databases">
        <title>Whole Genome Sequence of Bradyrhizobium sp. Strain 1S1.</title>
        <authorList>
            <person name="Bromfield E.S.P."/>
            <person name="Cloutier S."/>
        </authorList>
    </citation>
    <scope>NUCLEOTIDE SEQUENCE [LARGE SCALE GENOMIC DNA]</scope>
    <source>
        <strain evidence="2">1S1</strain>
    </source>
</reference>
<proteinExistence type="predicted"/>
<protein>
    <recommendedName>
        <fullName evidence="3">Gp5/Type VI secretion system Vgr protein OB-fold domain-containing protein</fullName>
    </recommendedName>
</protein>
<gene>
    <name evidence="2" type="ORF">HAP48_025965</name>
</gene>
<feature type="region of interest" description="Disordered" evidence="1">
    <location>
        <begin position="212"/>
        <end position="253"/>
    </location>
</feature>
<sequence length="253" mass="26141">MMGDGDLERVILGVVERWSASRYTERHGLVTSYDPKKHLAKVTFMPEGQESGWLPIETGHIGDGYGIAVGLQPGDGKTTGDQVVVRYQEGDFEGGKIVQRVHSDDQKPPEVQSGEMVIWTRFQKSDGGAESADGAQAGKGQMIYFKKDGSAVLTDGNGATITLDGNGNIKIACKDLEVDASANVKLLPQKNFIAKAGGDAGVGAGGNIEVQASGSVGLDAPGGVTAQGGGSVSDSSVSPPSSQPTIPPFTVPA</sequence>
<feature type="compositionally biased region" description="Pro residues" evidence="1">
    <location>
        <begin position="241"/>
        <end position="253"/>
    </location>
</feature>
<dbReference type="Gene3D" id="2.40.50.230">
    <property type="entry name" value="Gp5 N-terminal domain"/>
    <property type="match status" value="1"/>
</dbReference>
<accession>A0A973W2G8</accession>
<evidence type="ECO:0000313" key="2">
    <source>
        <dbReference type="EMBL" id="NVI46343.1"/>
    </source>
</evidence>
<dbReference type="EMBL" id="JAAOLE020000001">
    <property type="protein sequence ID" value="NVI46343.1"/>
    <property type="molecule type" value="Genomic_DNA"/>
</dbReference>
<organism evidence="2">
    <name type="scientific">Bradyrhizobium septentrionale</name>
    <dbReference type="NCBI Taxonomy" id="1404411"/>
    <lineage>
        <taxon>Bacteria</taxon>
        <taxon>Pseudomonadati</taxon>
        <taxon>Pseudomonadota</taxon>
        <taxon>Alphaproteobacteria</taxon>
        <taxon>Hyphomicrobiales</taxon>
        <taxon>Nitrobacteraceae</taxon>
        <taxon>Bradyrhizobium</taxon>
    </lineage>
</organism>
<dbReference type="InterPro" id="IPR037026">
    <property type="entry name" value="Vgr_OB-fold_dom_sf"/>
</dbReference>
<name>A0A973W2G8_9BRAD</name>
<dbReference type="RefSeq" id="WP_166205669.1">
    <property type="nucleotide sequence ID" value="NZ_CP088285.1"/>
</dbReference>
<evidence type="ECO:0008006" key="3">
    <source>
        <dbReference type="Google" id="ProtNLM"/>
    </source>
</evidence>
<comment type="caution">
    <text evidence="2">The sequence shown here is derived from an EMBL/GenBank/DDBJ whole genome shotgun (WGS) entry which is preliminary data.</text>
</comment>
<evidence type="ECO:0000256" key="1">
    <source>
        <dbReference type="SAM" id="MobiDB-lite"/>
    </source>
</evidence>
<dbReference type="AlphaFoldDB" id="A0A973W2G8"/>
<dbReference type="SUPFAM" id="SSF69349">
    <property type="entry name" value="Phage fibre proteins"/>
    <property type="match status" value="1"/>
</dbReference>